<keyword evidence="8" id="KW-0132">Cell division</keyword>
<evidence type="ECO:0000259" key="7">
    <source>
        <dbReference type="PROSITE" id="PS50893"/>
    </source>
</evidence>
<comment type="similarity">
    <text evidence="2">Belongs to the ABC transporter superfamily.</text>
</comment>
<evidence type="ECO:0000313" key="8">
    <source>
        <dbReference type="EMBL" id="PEN14426.1"/>
    </source>
</evidence>
<evidence type="ECO:0000313" key="9">
    <source>
        <dbReference type="Proteomes" id="UP000220102"/>
    </source>
</evidence>
<gene>
    <name evidence="8" type="ORF">CRI94_05200</name>
</gene>
<organism evidence="8 9">
    <name type="scientific">Longibacter salinarum</name>
    <dbReference type="NCBI Taxonomy" id="1850348"/>
    <lineage>
        <taxon>Bacteria</taxon>
        <taxon>Pseudomonadati</taxon>
        <taxon>Rhodothermota</taxon>
        <taxon>Rhodothermia</taxon>
        <taxon>Rhodothermales</taxon>
        <taxon>Salisaetaceae</taxon>
        <taxon>Longibacter</taxon>
    </lineage>
</organism>
<evidence type="ECO:0000256" key="2">
    <source>
        <dbReference type="ARBA" id="ARBA00005417"/>
    </source>
</evidence>
<reference evidence="8 9" key="1">
    <citation type="submission" date="2017-10" db="EMBL/GenBank/DDBJ databases">
        <title>Draft genome of Longibacter Salinarum.</title>
        <authorList>
            <person name="Goh K.M."/>
            <person name="Shamsir M.S."/>
            <person name="Lim S.W."/>
        </authorList>
    </citation>
    <scope>NUCLEOTIDE SEQUENCE [LARGE SCALE GENOMIC DNA]</scope>
    <source>
        <strain evidence="8 9">KCTC 52045</strain>
    </source>
</reference>
<keyword evidence="9" id="KW-1185">Reference proteome</keyword>
<dbReference type="GO" id="GO:0022857">
    <property type="term" value="F:transmembrane transporter activity"/>
    <property type="evidence" value="ECO:0007669"/>
    <property type="project" value="TreeGrafter"/>
</dbReference>
<dbReference type="OrthoDB" id="9802264at2"/>
<dbReference type="FunFam" id="3.40.50.300:FF:000056">
    <property type="entry name" value="Cell division ATP-binding protein FtsE"/>
    <property type="match status" value="1"/>
</dbReference>
<dbReference type="InterPro" id="IPR017871">
    <property type="entry name" value="ABC_transporter-like_CS"/>
</dbReference>
<dbReference type="SMART" id="SM00382">
    <property type="entry name" value="AAA"/>
    <property type="match status" value="1"/>
</dbReference>
<dbReference type="RefSeq" id="WP_098074606.1">
    <property type="nucleotide sequence ID" value="NZ_PDEQ01000002.1"/>
</dbReference>
<dbReference type="EMBL" id="PDEQ01000002">
    <property type="protein sequence ID" value="PEN14426.1"/>
    <property type="molecule type" value="Genomic_DNA"/>
</dbReference>
<dbReference type="PROSITE" id="PS00211">
    <property type="entry name" value="ABC_TRANSPORTER_1"/>
    <property type="match status" value="1"/>
</dbReference>
<dbReference type="InterPro" id="IPR015854">
    <property type="entry name" value="ABC_transpr_LolD-like"/>
</dbReference>
<dbReference type="GO" id="GO:0005886">
    <property type="term" value="C:plasma membrane"/>
    <property type="evidence" value="ECO:0007669"/>
    <property type="project" value="TreeGrafter"/>
</dbReference>
<dbReference type="Gene3D" id="3.40.50.300">
    <property type="entry name" value="P-loop containing nucleotide triphosphate hydrolases"/>
    <property type="match status" value="1"/>
</dbReference>
<dbReference type="GO" id="GO:0016887">
    <property type="term" value="F:ATP hydrolysis activity"/>
    <property type="evidence" value="ECO:0007669"/>
    <property type="project" value="InterPro"/>
</dbReference>
<keyword evidence="4" id="KW-0813">Transport</keyword>
<dbReference type="GO" id="GO:0051301">
    <property type="term" value="P:cell division"/>
    <property type="evidence" value="ECO:0007669"/>
    <property type="project" value="UniProtKB-KW"/>
</dbReference>
<dbReference type="Pfam" id="PF00005">
    <property type="entry name" value="ABC_tran"/>
    <property type="match status" value="1"/>
</dbReference>
<feature type="domain" description="ABC transporter" evidence="7">
    <location>
        <begin position="2"/>
        <end position="227"/>
    </location>
</feature>
<dbReference type="Proteomes" id="UP000220102">
    <property type="component" value="Unassembled WGS sequence"/>
</dbReference>
<dbReference type="SUPFAM" id="SSF52540">
    <property type="entry name" value="P-loop containing nucleoside triphosphate hydrolases"/>
    <property type="match status" value="1"/>
</dbReference>
<dbReference type="CDD" id="cd03255">
    <property type="entry name" value="ABC_MJ0796_LolCDE_FtsE"/>
    <property type="match status" value="1"/>
</dbReference>
<dbReference type="PANTHER" id="PTHR24220">
    <property type="entry name" value="IMPORT ATP-BINDING PROTEIN"/>
    <property type="match status" value="1"/>
</dbReference>
<dbReference type="InterPro" id="IPR017911">
    <property type="entry name" value="MacB-like_ATP-bd"/>
</dbReference>
<keyword evidence="8" id="KW-0131">Cell cycle</keyword>
<comment type="caution">
    <text evidence="8">The sequence shown here is derived from an EMBL/GenBank/DDBJ whole genome shotgun (WGS) entry which is preliminary data.</text>
</comment>
<evidence type="ECO:0000256" key="6">
    <source>
        <dbReference type="ARBA" id="ARBA00022840"/>
    </source>
</evidence>
<dbReference type="GO" id="GO:0005524">
    <property type="term" value="F:ATP binding"/>
    <property type="evidence" value="ECO:0007669"/>
    <property type="project" value="UniProtKB-KW"/>
</dbReference>
<sequence length="227" mass="25622">MISFNNVSVSFDLPNGESRTVVENVSMDLDRSDMAYLIGPTGSGKSTLLRLLYMDRFPDEGVAQIGDYRSDLIDRSEIPYLRRSIGVVFQDFQLLPDRSAYDNVAFALYATGKKRSEVKSRTMKALTRVGLNHKRSNFPHELSGGEQQRVVIARAIANDPWVLLADEPTGNLDPVVADEIQELLVSLHRQGMTLMMATHDYRLVKKYPARTFALMNRQLIEIDPESL</sequence>
<dbReference type="InterPro" id="IPR027417">
    <property type="entry name" value="P-loop_NTPase"/>
</dbReference>
<comment type="function">
    <text evidence="1">Part of the ABC transporter FtsEX involved in cellular division. Important for assembly or stability of the septal ring.</text>
</comment>
<accession>A0A2A8D0H0</accession>
<evidence type="ECO:0000256" key="5">
    <source>
        <dbReference type="ARBA" id="ARBA00022741"/>
    </source>
</evidence>
<keyword evidence="6 8" id="KW-0067">ATP-binding</keyword>
<dbReference type="InterPro" id="IPR003593">
    <property type="entry name" value="AAA+_ATPase"/>
</dbReference>
<keyword evidence="5" id="KW-0547">Nucleotide-binding</keyword>
<evidence type="ECO:0000256" key="1">
    <source>
        <dbReference type="ARBA" id="ARBA00002579"/>
    </source>
</evidence>
<dbReference type="InterPro" id="IPR003439">
    <property type="entry name" value="ABC_transporter-like_ATP-bd"/>
</dbReference>
<name>A0A2A8D0H0_9BACT</name>
<evidence type="ECO:0000256" key="3">
    <source>
        <dbReference type="ARBA" id="ARBA00020019"/>
    </source>
</evidence>
<dbReference type="PROSITE" id="PS50893">
    <property type="entry name" value="ABC_TRANSPORTER_2"/>
    <property type="match status" value="1"/>
</dbReference>
<protein>
    <recommendedName>
        <fullName evidence="3">Cell division ATP-binding protein FtsE</fullName>
    </recommendedName>
</protein>
<proteinExistence type="inferred from homology"/>
<dbReference type="PANTHER" id="PTHR24220:SF470">
    <property type="entry name" value="CELL DIVISION ATP-BINDING PROTEIN FTSE"/>
    <property type="match status" value="1"/>
</dbReference>
<evidence type="ECO:0000256" key="4">
    <source>
        <dbReference type="ARBA" id="ARBA00022448"/>
    </source>
</evidence>
<dbReference type="AlphaFoldDB" id="A0A2A8D0H0"/>